<keyword evidence="3" id="KW-1185">Reference proteome</keyword>
<keyword evidence="1" id="KW-0812">Transmembrane</keyword>
<accession>A0A7W9BBJ1</accession>
<dbReference type="AlphaFoldDB" id="A0A7W9BBJ1"/>
<proteinExistence type="predicted"/>
<feature type="transmembrane region" description="Helical" evidence="1">
    <location>
        <begin position="40"/>
        <end position="59"/>
    </location>
</feature>
<dbReference type="EMBL" id="JACIJK010000003">
    <property type="protein sequence ID" value="MBB5714195.1"/>
    <property type="molecule type" value="Genomic_DNA"/>
</dbReference>
<protein>
    <submittedName>
        <fullName evidence="2">Uncharacterized protein</fullName>
    </submittedName>
</protein>
<dbReference type="Proteomes" id="UP000546200">
    <property type="component" value="Unassembled WGS sequence"/>
</dbReference>
<keyword evidence="1" id="KW-1133">Transmembrane helix</keyword>
<organism evidence="2 3">
    <name type="scientific">Sphingomonas aerophila</name>
    <dbReference type="NCBI Taxonomy" id="1344948"/>
    <lineage>
        <taxon>Bacteria</taxon>
        <taxon>Pseudomonadati</taxon>
        <taxon>Pseudomonadota</taxon>
        <taxon>Alphaproteobacteria</taxon>
        <taxon>Sphingomonadales</taxon>
        <taxon>Sphingomonadaceae</taxon>
        <taxon>Sphingomonas</taxon>
    </lineage>
</organism>
<sequence>MIAVLLGLSVFALIWLAVTALLWGVFTGQLFGAPRADPSSMVIICAALSYIYVAARLFGASLRQR</sequence>
<evidence type="ECO:0000313" key="3">
    <source>
        <dbReference type="Proteomes" id="UP000546200"/>
    </source>
</evidence>
<reference evidence="2 3" key="1">
    <citation type="submission" date="2020-08" db="EMBL/GenBank/DDBJ databases">
        <title>Genomic Encyclopedia of Type Strains, Phase IV (KMG-IV): sequencing the most valuable type-strain genomes for metagenomic binning, comparative biology and taxonomic classification.</title>
        <authorList>
            <person name="Goeker M."/>
        </authorList>
    </citation>
    <scope>NUCLEOTIDE SEQUENCE [LARGE SCALE GENOMIC DNA]</scope>
    <source>
        <strain evidence="2 3">DSM 100044</strain>
    </source>
</reference>
<evidence type="ECO:0000256" key="1">
    <source>
        <dbReference type="SAM" id="Phobius"/>
    </source>
</evidence>
<evidence type="ECO:0000313" key="2">
    <source>
        <dbReference type="EMBL" id="MBB5714195.1"/>
    </source>
</evidence>
<gene>
    <name evidence="2" type="ORF">FHS94_001026</name>
</gene>
<keyword evidence="1" id="KW-0472">Membrane</keyword>
<comment type="caution">
    <text evidence="2">The sequence shown here is derived from an EMBL/GenBank/DDBJ whole genome shotgun (WGS) entry which is preliminary data.</text>
</comment>
<name>A0A7W9BBJ1_9SPHN</name>